<dbReference type="PANTHER" id="PTHR32122:SF1">
    <property type="entry name" value="TATA BOX-BINDING PROTEIN-ASSOCIATED FACTOR RNA POLYMERASE I SUBUNIT A"/>
    <property type="match status" value="1"/>
</dbReference>
<dbReference type="AlphaFoldDB" id="A0A315VZA0"/>
<dbReference type="GO" id="GO:0006360">
    <property type="term" value="P:transcription by RNA polymerase I"/>
    <property type="evidence" value="ECO:0007669"/>
    <property type="project" value="InterPro"/>
</dbReference>
<dbReference type="InterPro" id="IPR011990">
    <property type="entry name" value="TPR-like_helical_dom_sf"/>
</dbReference>
<accession>A0A315VZA0</accession>
<dbReference type="InterPro" id="IPR039495">
    <property type="entry name" value="TAF1A"/>
</dbReference>
<dbReference type="PANTHER" id="PTHR32122">
    <property type="entry name" value="TATA BOX-BINDING PROTEIN ASSOCIATED FACTOR RNA POLYMERASE I SUBUNIT A"/>
    <property type="match status" value="1"/>
</dbReference>
<dbReference type="Pfam" id="PF14929">
    <property type="entry name" value="TAF1_subA"/>
    <property type="match status" value="1"/>
</dbReference>
<feature type="transmembrane region" description="Helical" evidence="1">
    <location>
        <begin position="53"/>
        <end position="72"/>
    </location>
</feature>
<dbReference type="EMBL" id="NHOQ01001000">
    <property type="protein sequence ID" value="PWA27779.1"/>
    <property type="molecule type" value="Genomic_DNA"/>
</dbReference>
<dbReference type="SUPFAM" id="SSF48452">
    <property type="entry name" value="TPR-like"/>
    <property type="match status" value="1"/>
</dbReference>
<proteinExistence type="predicted"/>
<protein>
    <recommendedName>
        <fullName evidence="4">TATA box-binding protein-associated factor RNA polymerase I subunit A</fullName>
    </recommendedName>
</protein>
<dbReference type="Proteomes" id="UP000250572">
    <property type="component" value="Unassembled WGS sequence"/>
</dbReference>
<dbReference type="InterPro" id="IPR052669">
    <property type="entry name" value="SL1/TIF-IB_Component"/>
</dbReference>
<evidence type="ECO:0000313" key="3">
    <source>
        <dbReference type="Proteomes" id="UP000250572"/>
    </source>
</evidence>
<evidence type="ECO:0000256" key="1">
    <source>
        <dbReference type="SAM" id="Phobius"/>
    </source>
</evidence>
<keyword evidence="1" id="KW-0472">Membrane</keyword>
<feature type="transmembrane region" description="Helical" evidence="1">
    <location>
        <begin position="184"/>
        <end position="210"/>
    </location>
</feature>
<feature type="non-terminal residue" evidence="2">
    <location>
        <position position="728"/>
    </location>
</feature>
<keyword evidence="1" id="KW-0812">Transmembrane</keyword>
<feature type="transmembrane region" description="Helical" evidence="1">
    <location>
        <begin position="122"/>
        <end position="139"/>
    </location>
</feature>
<sequence length="728" mass="84370">MKTEFQNKAPRCCSESQLSIGCVELQPTPRHKRGRAVRRSGEIGVQTFKYKRLLTVGIMFNFSLNIHIQLIFRGGLRDLFLLVRHSEARLVFFVFIRVFSILLRDHVFLIPNHLFLFNLSRLLFPISSISFWHIVRLFFNNRGSLFCNIGGSLCNFFIFILLCMWLLGFRLSFLKTLLRFCSSFLYLIFILILILVLIFVLLIFAVLLFIRSNFSGDFFFCDDSIKGRSKVLFAWLLDSSAGWSISTGWAAGADTSADQIRLGVGKGGLSQDLRMDVWLPQSVPGELIMEALDEYLSPPVVLEDESDSSDCSSRKRHKSKLPLAKPTCVETRVESGFRKTCRICLEHVREAMLHHRWQEAAEYMASYTQILEDRNKVKAQPNKEVVSLLFGICIDSFHNVLQLVWRISTEILHHLPNATVKDYNIIYERMKHSGVKHYLMICLEHSFHLMLHGDIEAAKHQLSIAESWRHGKVSVSQLHRIKLIQAYRSLLDYIMWCDKKSTLSKNNSFESDNQGMHAFFRLASTNLQEILKNPGVWDPFILCYVEMLEYYGDIEEAQKVLNNYAYDNSFPPNPNAHVYMYQFLKRHDAPDKMLMKVLKHLHLLVPSHELMLAYSCLLLQSEKQSHTQKALGVLLEMLDFQCWRSNLDIWKCLHAVIHQLLEREELVTSVQGQMALRNDWWPALHFTSFHAKKDLEENSELFKVKASLAEILCPGRPLRYTAETQMLT</sequence>
<evidence type="ECO:0000313" key="2">
    <source>
        <dbReference type="EMBL" id="PWA27779.1"/>
    </source>
</evidence>
<keyword evidence="3" id="KW-1185">Reference proteome</keyword>
<evidence type="ECO:0008006" key="4">
    <source>
        <dbReference type="Google" id="ProtNLM"/>
    </source>
</evidence>
<dbReference type="GO" id="GO:0000120">
    <property type="term" value="C:RNA polymerase I transcription regulator complex"/>
    <property type="evidence" value="ECO:0007669"/>
    <property type="project" value="InterPro"/>
</dbReference>
<feature type="transmembrane region" description="Helical" evidence="1">
    <location>
        <begin position="145"/>
        <end position="172"/>
    </location>
</feature>
<comment type="caution">
    <text evidence="2">The sequence shown here is derived from an EMBL/GenBank/DDBJ whole genome shotgun (WGS) entry which is preliminary data.</text>
</comment>
<name>A0A315VZA0_GAMAF</name>
<gene>
    <name evidence="2" type="ORF">CCH79_00000482</name>
</gene>
<organism evidence="2 3">
    <name type="scientific">Gambusia affinis</name>
    <name type="common">Western mosquitofish</name>
    <name type="synonym">Heterandria affinis</name>
    <dbReference type="NCBI Taxonomy" id="33528"/>
    <lineage>
        <taxon>Eukaryota</taxon>
        <taxon>Metazoa</taxon>
        <taxon>Chordata</taxon>
        <taxon>Craniata</taxon>
        <taxon>Vertebrata</taxon>
        <taxon>Euteleostomi</taxon>
        <taxon>Actinopterygii</taxon>
        <taxon>Neopterygii</taxon>
        <taxon>Teleostei</taxon>
        <taxon>Neoteleostei</taxon>
        <taxon>Acanthomorphata</taxon>
        <taxon>Ovalentaria</taxon>
        <taxon>Atherinomorphae</taxon>
        <taxon>Cyprinodontiformes</taxon>
        <taxon>Poeciliidae</taxon>
        <taxon>Poeciliinae</taxon>
        <taxon>Gambusia</taxon>
    </lineage>
</organism>
<keyword evidence="1" id="KW-1133">Transmembrane helix</keyword>
<reference evidence="2 3" key="1">
    <citation type="journal article" date="2018" name="G3 (Bethesda)">
        <title>A High-Quality Reference Genome for the Invasive Mosquitofish Gambusia affinis Using a Chicago Library.</title>
        <authorList>
            <person name="Hoffberg S.L."/>
            <person name="Troendle N.J."/>
            <person name="Glenn T.C."/>
            <person name="Mahmud O."/>
            <person name="Louha S."/>
            <person name="Chalopin D."/>
            <person name="Bennetzen J.L."/>
            <person name="Mauricio R."/>
        </authorList>
    </citation>
    <scope>NUCLEOTIDE SEQUENCE [LARGE SCALE GENOMIC DNA]</scope>
    <source>
        <strain evidence="2">NE01/NJP1002.9</strain>
        <tissue evidence="2">Muscle</tissue>
    </source>
</reference>